<organism evidence="2 3">
    <name type="scientific">Mycolicibacterium moriokaense</name>
    <dbReference type="NCBI Taxonomy" id="39691"/>
    <lineage>
        <taxon>Bacteria</taxon>
        <taxon>Bacillati</taxon>
        <taxon>Actinomycetota</taxon>
        <taxon>Actinomycetes</taxon>
        <taxon>Mycobacteriales</taxon>
        <taxon>Mycobacteriaceae</taxon>
        <taxon>Mycolicibacterium</taxon>
    </lineage>
</organism>
<dbReference type="Proteomes" id="UP000466681">
    <property type="component" value="Chromosome"/>
</dbReference>
<proteinExistence type="predicted"/>
<reference evidence="2 3" key="1">
    <citation type="journal article" date="2019" name="Emerg. Microbes Infect.">
        <title>Comprehensive subspecies identification of 175 nontuberculous mycobacteria species based on 7547 genomic profiles.</title>
        <authorList>
            <person name="Matsumoto Y."/>
            <person name="Kinjo T."/>
            <person name="Motooka D."/>
            <person name="Nabeya D."/>
            <person name="Jung N."/>
            <person name="Uechi K."/>
            <person name="Horii T."/>
            <person name="Iida T."/>
            <person name="Fujita J."/>
            <person name="Nakamura S."/>
        </authorList>
    </citation>
    <scope>NUCLEOTIDE SEQUENCE [LARGE SCALE GENOMIC DNA]</scope>
    <source>
        <strain evidence="2 3">JCM 6375</strain>
    </source>
</reference>
<protein>
    <recommendedName>
        <fullName evidence="1">DUF559 domain-containing protein</fullName>
    </recommendedName>
</protein>
<sequence>MDEPFLGTSALASGAVTRYQLRRYYRAVMPNVYLDRRIETSFRQRIAAAYLWSGRQAVVSGLAASAIHGAKWIDDDSVVELIWRNARSPKGVVTRDALLLPDEVGRIEDLRVTTAARTAFDLGRRGPVDTAIARLDALAAATRFKPCDVNDLAAEHPHTRGLRQLEAALDLMDDGAESPKETWLRLLVIRAGYPRPQTQIAVPRPDGRNYYLDMGWKDLMLALEYDGGQHWDDPKRIAYDIRRTEFLNDIGWKVVRVMKEHRAPEVLDRLRRAWERPAR</sequence>
<evidence type="ECO:0000313" key="3">
    <source>
        <dbReference type="Proteomes" id="UP000466681"/>
    </source>
</evidence>
<dbReference type="AlphaFoldDB" id="A0AAD1M513"/>
<name>A0AAD1M513_9MYCO</name>
<keyword evidence="3" id="KW-1185">Reference proteome</keyword>
<evidence type="ECO:0000259" key="1">
    <source>
        <dbReference type="Pfam" id="PF04480"/>
    </source>
</evidence>
<dbReference type="RefSeq" id="WP_083148886.1">
    <property type="nucleotide sequence ID" value="NZ_AP022560.1"/>
</dbReference>
<dbReference type="EMBL" id="AP022560">
    <property type="protein sequence ID" value="BBX00857.1"/>
    <property type="molecule type" value="Genomic_DNA"/>
</dbReference>
<dbReference type="Pfam" id="PF04480">
    <property type="entry name" value="DUF559"/>
    <property type="match status" value="1"/>
</dbReference>
<dbReference type="InterPro" id="IPR011335">
    <property type="entry name" value="Restrct_endonuc-II-like"/>
</dbReference>
<evidence type="ECO:0000313" key="2">
    <source>
        <dbReference type="EMBL" id="BBX00857.1"/>
    </source>
</evidence>
<feature type="domain" description="DUF559" evidence="1">
    <location>
        <begin position="209"/>
        <end position="260"/>
    </location>
</feature>
<dbReference type="InterPro" id="IPR007569">
    <property type="entry name" value="DUF559"/>
</dbReference>
<accession>A0AAD1M513</accession>
<gene>
    <name evidence="2" type="ORF">MMOR_17930</name>
</gene>
<dbReference type="Gene3D" id="3.40.960.10">
    <property type="entry name" value="VSR Endonuclease"/>
    <property type="match status" value="1"/>
</dbReference>
<dbReference type="KEGG" id="mmor:MMOR_17930"/>
<dbReference type="SUPFAM" id="SSF52980">
    <property type="entry name" value="Restriction endonuclease-like"/>
    <property type="match status" value="1"/>
</dbReference>